<keyword evidence="8" id="KW-1185">Reference proteome</keyword>
<dbReference type="InterPro" id="IPR036318">
    <property type="entry name" value="FAD-bd_PCMH-like_sf"/>
</dbReference>
<proteinExistence type="inferred from homology"/>
<evidence type="ECO:0000313" key="8">
    <source>
        <dbReference type="Proteomes" id="UP000799324"/>
    </source>
</evidence>
<accession>A0A6A6SM08</accession>
<protein>
    <submittedName>
        <fullName evidence="7">Putative FAD-binding oxidoreductase</fullName>
    </submittedName>
</protein>
<dbReference type="Proteomes" id="UP000799324">
    <property type="component" value="Unassembled WGS sequence"/>
</dbReference>
<feature type="chain" id="PRO_5025487464" evidence="5">
    <location>
        <begin position="21"/>
        <end position="488"/>
    </location>
</feature>
<dbReference type="Gene3D" id="3.40.462.20">
    <property type="match status" value="1"/>
</dbReference>
<dbReference type="InterPro" id="IPR050416">
    <property type="entry name" value="FAD-linked_Oxidoreductase"/>
</dbReference>
<organism evidence="7 8">
    <name type="scientific">Lophiostoma macrostomum CBS 122681</name>
    <dbReference type="NCBI Taxonomy" id="1314788"/>
    <lineage>
        <taxon>Eukaryota</taxon>
        <taxon>Fungi</taxon>
        <taxon>Dikarya</taxon>
        <taxon>Ascomycota</taxon>
        <taxon>Pezizomycotina</taxon>
        <taxon>Dothideomycetes</taxon>
        <taxon>Pleosporomycetidae</taxon>
        <taxon>Pleosporales</taxon>
        <taxon>Lophiostomataceae</taxon>
        <taxon>Lophiostoma</taxon>
    </lineage>
</organism>
<evidence type="ECO:0000313" key="7">
    <source>
        <dbReference type="EMBL" id="KAF2647653.1"/>
    </source>
</evidence>
<dbReference type="Gene3D" id="3.30.465.10">
    <property type="match status" value="1"/>
</dbReference>
<sequence>MRIFIQLYLIAALITPRVSSLLLDSGTEACQQLKQIYGASTSTPGDPDYENLRTHHWVQSAWAVPACIVQPSTLTHLQNIVMYLRKSNLTFAIRSGGHSPHHGWANIDNSVLIDLAAFNQFEYNVETNLTTVGAGMTWGEVYKRLEVYQSVVVGGRVLGVGVGGLTLGGGLSWLTQLYGLVCDNVVNFQVVLANGSTLNANAAQNPDLWWALKGGSNIFGIVTEVTLKTYPMGQVWGGVRTYSLTQFHNVVKAYYEFQSSPDKSPYANLIVLISPTNSTIGILVSMVYLKPEQGPKAFAAFDSLNASFDSTGIKNFTDYMAEYVVPDILRVDWHATSFAMNESLYSEIVEVVMSSPSLGTIKNTTAGFLAVVLQPVSASVARTGLEYQGNALGIPAVDQTWLAVVTGWWSKNDDARMHNAGDRIVDAISTTSQSRGKHIPYIFMNDASWDQDVLASYGGENVRRLKRVRRTYDPENVLQKLVPGGFKL</sequence>
<feature type="signal peptide" evidence="5">
    <location>
        <begin position="1"/>
        <end position="20"/>
    </location>
</feature>
<evidence type="ECO:0000256" key="3">
    <source>
        <dbReference type="ARBA" id="ARBA00022827"/>
    </source>
</evidence>
<evidence type="ECO:0000256" key="2">
    <source>
        <dbReference type="ARBA" id="ARBA00022630"/>
    </source>
</evidence>
<dbReference type="PANTHER" id="PTHR42973">
    <property type="entry name" value="BINDING OXIDOREDUCTASE, PUTATIVE (AFU_ORTHOLOGUE AFUA_1G17690)-RELATED"/>
    <property type="match status" value="1"/>
</dbReference>
<dbReference type="InterPro" id="IPR016166">
    <property type="entry name" value="FAD-bd_PCMH"/>
</dbReference>
<keyword evidence="5" id="KW-0732">Signal</keyword>
<feature type="domain" description="FAD-binding PCMH-type" evidence="6">
    <location>
        <begin position="61"/>
        <end position="232"/>
    </location>
</feature>
<evidence type="ECO:0000259" key="6">
    <source>
        <dbReference type="PROSITE" id="PS51387"/>
    </source>
</evidence>
<evidence type="ECO:0000256" key="5">
    <source>
        <dbReference type="SAM" id="SignalP"/>
    </source>
</evidence>
<keyword evidence="4" id="KW-0560">Oxidoreductase</keyword>
<dbReference type="EMBL" id="MU004594">
    <property type="protein sequence ID" value="KAF2647653.1"/>
    <property type="molecule type" value="Genomic_DNA"/>
</dbReference>
<reference evidence="7" key="1">
    <citation type="journal article" date="2020" name="Stud. Mycol.">
        <title>101 Dothideomycetes genomes: a test case for predicting lifestyles and emergence of pathogens.</title>
        <authorList>
            <person name="Haridas S."/>
            <person name="Albert R."/>
            <person name="Binder M."/>
            <person name="Bloem J."/>
            <person name="Labutti K."/>
            <person name="Salamov A."/>
            <person name="Andreopoulos B."/>
            <person name="Baker S."/>
            <person name="Barry K."/>
            <person name="Bills G."/>
            <person name="Bluhm B."/>
            <person name="Cannon C."/>
            <person name="Castanera R."/>
            <person name="Culley D."/>
            <person name="Daum C."/>
            <person name="Ezra D."/>
            <person name="Gonzalez J."/>
            <person name="Henrissat B."/>
            <person name="Kuo A."/>
            <person name="Liang C."/>
            <person name="Lipzen A."/>
            <person name="Lutzoni F."/>
            <person name="Magnuson J."/>
            <person name="Mondo S."/>
            <person name="Nolan M."/>
            <person name="Ohm R."/>
            <person name="Pangilinan J."/>
            <person name="Park H.-J."/>
            <person name="Ramirez L."/>
            <person name="Alfaro M."/>
            <person name="Sun H."/>
            <person name="Tritt A."/>
            <person name="Yoshinaga Y."/>
            <person name="Zwiers L.-H."/>
            <person name="Turgeon B."/>
            <person name="Goodwin S."/>
            <person name="Spatafora J."/>
            <person name="Crous P."/>
            <person name="Grigoriev I."/>
        </authorList>
    </citation>
    <scope>NUCLEOTIDE SEQUENCE</scope>
    <source>
        <strain evidence="7">CBS 122681</strain>
    </source>
</reference>
<keyword evidence="2" id="KW-0285">Flavoprotein</keyword>
<keyword evidence="3" id="KW-0274">FAD</keyword>
<dbReference type="PROSITE" id="PS51387">
    <property type="entry name" value="FAD_PCMH"/>
    <property type="match status" value="1"/>
</dbReference>
<dbReference type="InterPro" id="IPR006094">
    <property type="entry name" value="Oxid_FAD_bind_N"/>
</dbReference>
<gene>
    <name evidence="7" type="ORF">K491DRAFT_739862</name>
</gene>
<name>A0A6A6SM08_9PLEO</name>
<dbReference type="AlphaFoldDB" id="A0A6A6SM08"/>
<dbReference type="OrthoDB" id="2151789at2759"/>
<dbReference type="PANTHER" id="PTHR42973:SF13">
    <property type="entry name" value="FAD-BINDING PCMH-TYPE DOMAIN-CONTAINING PROTEIN"/>
    <property type="match status" value="1"/>
</dbReference>
<dbReference type="Gene3D" id="3.30.43.10">
    <property type="entry name" value="Uridine Diphospho-n-acetylenolpyruvylglucosamine Reductase, domain 2"/>
    <property type="match status" value="1"/>
</dbReference>
<evidence type="ECO:0000256" key="4">
    <source>
        <dbReference type="ARBA" id="ARBA00023002"/>
    </source>
</evidence>
<dbReference type="InterPro" id="IPR016169">
    <property type="entry name" value="FAD-bd_PCMH_sub2"/>
</dbReference>
<dbReference type="GO" id="GO:0071949">
    <property type="term" value="F:FAD binding"/>
    <property type="evidence" value="ECO:0007669"/>
    <property type="project" value="InterPro"/>
</dbReference>
<dbReference type="Pfam" id="PF01565">
    <property type="entry name" value="FAD_binding_4"/>
    <property type="match status" value="1"/>
</dbReference>
<evidence type="ECO:0000256" key="1">
    <source>
        <dbReference type="ARBA" id="ARBA00005466"/>
    </source>
</evidence>
<dbReference type="GO" id="GO:0016491">
    <property type="term" value="F:oxidoreductase activity"/>
    <property type="evidence" value="ECO:0007669"/>
    <property type="project" value="UniProtKB-KW"/>
</dbReference>
<dbReference type="SUPFAM" id="SSF56176">
    <property type="entry name" value="FAD-binding/transporter-associated domain-like"/>
    <property type="match status" value="1"/>
</dbReference>
<dbReference type="InterPro" id="IPR016167">
    <property type="entry name" value="FAD-bd_PCMH_sub1"/>
</dbReference>
<comment type="similarity">
    <text evidence="1">Belongs to the oxygen-dependent FAD-linked oxidoreductase family.</text>
</comment>